<evidence type="ECO:0000256" key="2">
    <source>
        <dbReference type="ARBA" id="ARBA00022729"/>
    </source>
</evidence>
<organism evidence="5 6">
    <name type="scientific">Photobacterium angustum</name>
    <dbReference type="NCBI Taxonomy" id="661"/>
    <lineage>
        <taxon>Bacteria</taxon>
        <taxon>Pseudomonadati</taxon>
        <taxon>Pseudomonadota</taxon>
        <taxon>Gammaproteobacteria</taxon>
        <taxon>Vibrionales</taxon>
        <taxon>Vibrionaceae</taxon>
        <taxon>Photobacterium</taxon>
    </lineage>
</organism>
<gene>
    <name evidence="5" type="ORF">C0W27_18630</name>
</gene>
<dbReference type="PANTHER" id="PTHR35936:SF19">
    <property type="entry name" value="AMINO-ACID-BINDING PROTEIN YXEM-RELATED"/>
    <property type="match status" value="1"/>
</dbReference>
<comment type="caution">
    <text evidence="5">The sequence shown here is derived from an EMBL/GenBank/DDBJ whole genome shotgun (WGS) entry which is preliminary data.</text>
</comment>
<keyword evidence="6" id="KW-1185">Reference proteome</keyword>
<evidence type="ECO:0000259" key="4">
    <source>
        <dbReference type="SMART" id="SM00062"/>
    </source>
</evidence>
<protein>
    <recommendedName>
        <fullName evidence="4">Solute-binding protein family 3/N-terminal domain-containing protein</fullName>
    </recommendedName>
</protein>
<dbReference type="Proteomes" id="UP000240989">
    <property type="component" value="Unassembled WGS sequence"/>
</dbReference>
<accession>A0ABX5GZE9</accession>
<dbReference type="RefSeq" id="WP_052957664.1">
    <property type="nucleotide sequence ID" value="NZ_JZSW01000002.1"/>
</dbReference>
<evidence type="ECO:0000313" key="6">
    <source>
        <dbReference type="Proteomes" id="UP000240989"/>
    </source>
</evidence>
<dbReference type="Gene3D" id="3.40.190.10">
    <property type="entry name" value="Periplasmic binding protein-like II"/>
    <property type="match status" value="2"/>
</dbReference>
<evidence type="ECO:0000313" key="5">
    <source>
        <dbReference type="EMBL" id="PSX05359.1"/>
    </source>
</evidence>
<comment type="similarity">
    <text evidence="1">Belongs to the bacterial solute-binding protein 3 family.</text>
</comment>
<dbReference type="SMART" id="SM00062">
    <property type="entry name" value="PBPb"/>
    <property type="match status" value="1"/>
</dbReference>
<dbReference type="PANTHER" id="PTHR35936">
    <property type="entry name" value="MEMBRANE-BOUND LYTIC MUREIN TRANSGLYCOSYLASE F"/>
    <property type="match status" value="1"/>
</dbReference>
<feature type="signal peptide" evidence="3">
    <location>
        <begin position="1"/>
        <end position="25"/>
    </location>
</feature>
<evidence type="ECO:0000256" key="3">
    <source>
        <dbReference type="SAM" id="SignalP"/>
    </source>
</evidence>
<name>A0ABX5GZE9_PHOAN</name>
<feature type="chain" id="PRO_5045422769" description="Solute-binding protein family 3/N-terminal domain-containing protein" evidence="3">
    <location>
        <begin position="26"/>
        <end position="282"/>
    </location>
</feature>
<dbReference type="EMBL" id="PYOU01000021">
    <property type="protein sequence ID" value="PSX05359.1"/>
    <property type="molecule type" value="Genomic_DNA"/>
</dbReference>
<dbReference type="InterPro" id="IPR001638">
    <property type="entry name" value="Solute-binding_3/MltF_N"/>
</dbReference>
<dbReference type="Pfam" id="PF00497">
    <property type="entry name" value="SBP_bac_3"/>
    <property type="match status" value="1"/>
</dbReference>
<keyword evidence="2 3" id="KW-0732">Signal</keyword>
<evidence type="ECO:0000256" key="1">
    <source>
        <dbReference type="ARBA" id="ARBA00010333"/>
    </source>
</evidence>
<feature type="domain" description="Solute-binding protein family 3/N-terminal" evidence="4">
    <location>
        <begin position="41"/>
        <end position="268"/>
    </location>
</feature>
<proteinExistence type="inferred from homology"/>
<dbReference type="SUPFAM" id="SSF53850">
    <property type="entry name" value="Periplasmic binding protein-like II"/>
    <property type="match status" value="1"/>
</dbReference>
<sequence length="282" mass="31685">MNDVSASIKKLFLLSLISTPMVSNASTESNNIQFNTITDNTLTVCTTGDYPPLTSFNSEKNTFEGFAPIVAANFAKHLNLNLAFTRTTWKDLSDDLKSGKCDIAMGGITYTKARSKDFYLSKSVAKNQKAAVFTKDNDELFNSFKDIDKKENTILENKGGTNEKFANEIISKATINVLESNLAVFDCFKKYQLSPYVMFTDSIEIQYRSKLPDSVLSNKGLGIALINNPETYKVYMANKTESGEEIILAMNNFIDSNKANMKKWYQESLTTKYKEEAQYCPF</sequence>
<reference evidence="5 6" key="1">
    <citation type="submission" date="2018-01" db="EMBL/GenBank/DDBJ databases">
        <title>Whole genome sequencing of Histamine producing bacteria.</title>
        <authorList>
            <person name="Butler K."/>
        </authorList>
    </citation>
    <scope>NUCLEOTIDE SEQUENCE [LARGE SCALE GENOMIC DNA]</scope>
    <source>
        <strain evidence="5 6">A6-1</strain>
    </source>
</reference>